<name>A0A9X1IDH3_9PROT</name>
<protein>
    <submittedName>
        <fullName evidence="1">Arylsulfatase</fullName>
    </submittedName>
</protein>
<proteinExistence type="predicted"/>
<evidence type="ECO:0000313" key="2">
    <source>
        <dbReference type="Proteomes" id="UP001139311"/>
    </source>
</evidence>
<reference evidence="1" key="1">
    <citation type="submission" date="2021-10" db="EMBL/GenBank/DDBJ databases">
        <title>Roseicella aerolatum sp. nov., isolated from aerosols of e-waste dismantling site.</title>
        <authorList>
            <person name="Qin T."/>
        </authorList>
    </citation>
    <scope>NUCLEOTIDE SEQUENCE</scope>
    <source>
        <strain evidence="1">GB24</strain>
    </source>
</reference>
<gene>
    <name evidence="1" type="ORF">LHA35_05980</name>
</gene>
<comment type="caution">
    <text evidence="1">The sequence shown here is derived from an EMBL/GenBank/DDBJ whole genome shotgun (WGS) entry which is preliminary data.</text>
</comment>
<accession>A0A9X1IDH3</accession>
<dbReference type="EMBL" id="JAJAQI010000006">
    <property type="protein sequence ID" value="MCB4821278.1"/>
    <property type="molecule type" value="Genomic_DNA"/>
</dbReference>
<keyword evidence="2" id="KW-1185">Reference proteome</keyword>
<sequence length="218" mass="23047">MRIALIHALRHSPPPIEAAFARLWPEARLMNLLDDSLSADLARDGSLTPAMTERFLTLSRYAAGTGANGILFTCSAFGPCIEAVAAERAPMPVLKPNEAMIEEAVAAAREAAGGRRPRLGLLATFAPTLESMPPEFPGDVEILPCHAEGSLAALDRGDAAEHDRLAAHAALRLKECDVIALAQFSLARAAPLVAAATGRPVFTTPDSAVRKLRRLLGA</sequence>
<evidence type="ECO:0000313" key="1">
    <source>
        <dbReference type="EMBL" id="MCB4821278.1"/>
    </source>
</evidence>
<dbReference type="AlphaFoldDB" id="A0A9X1IDH3"/>
<dbReference type="Proteomes" id="UP001139311">
    <property type="component" value="Unassembled WGS sequence"/>
</dbReference>
<dbReference type="RefSeq" id="WP_226605770.1">
    <property type="nucleotide sequence ID" value="NZ_JAJAQI010000006.1"/>
</dbReference>
<organism evidence="1 2">
    <name type="scientific">Roseicella aerolata</name>
    <dbReference type="NCBI Taxonomy" id="2883479"/>
    <lineage>
        <taxon>Bacteria</taxon>
        <taxon>Pseudomonadati</taxon>
        <taxon>Pseudomonadota</taxon>
        <taxon>Alphaproteobacteria</taxon>
        <taxon>Acetobacterales</taxon>
        <taxon>Roseomonadaceae</taxon>
        <taxon>Roseicella</taxon>
    </lineage>
</organism>